<name>A0AAV0D6W5_9ASTE</name>
<dbReference type="GO" id="GO:0003677">
    <property type="term" value="F:DNA binding"/>
    <property type="evidence" value="ECO:0007669"/>
    <property type="project" value="UniProtKB-KW"/>
</dbReference>
<dbReference type="InterPro" id="IPR003169">
    <property type="entry name" value="GYF"/>
</dbReference>
<dbReference type="Gene3D" id="3.30.40.10">
    <property type="entry name" value="Zinc/RING finger domain, C3HC4 (zinc finger)"/>
    <property type="match status" value="1"/>
</dbReference>
<dbReference type="PROSITE" id="PS50016">
    <property type="entry name" value="ZF_PHD_2"/>
    <property type="match status" value="1"/>
</dbReference>
<accession>A0AAV0D6W5</accession>
<dbReference type="SUPFAM" id="SSF55277">
    <property type="entry name" value="GYF domain"/>
    <property type="match status" value="1"/>
</dbReference>
<dbReference type="AlphaFoldDB" id="A0AAV0D6W5"/>
<feature type="domain" description="GYF" evidence="8">
    <location>
        <begin position="255"/>
        <end position="308"/>
    </location>
</feature>
<evidence type="ECO:0000256" key="4">
    <source>
        <dbReference type="ARBA" id="ARBA00023125"/>
    </source>
</evidence>
<evidence type="ECO:0000256" key="1">
    <source>
        <dbReference type="ARBA" id="ARBA00022723"/>
    </source>
</evidence>
<evidence type="ECO:0000259" key="8">
    <source>
        <dbReference type="PROSITE" id="PS50829"/>
    </source>
</evidence>
<dbReference type="FunFam" id="3.30.40.10:FF:000303">
    <property type="entry name" value="Zinc finger CCCH domain-containing protein 19"/>
    <property type="match status" value="1"/>
</dbReference>
<dbReference type="Gene3D" id="3.30.1490.40">
    <property type="match status" value="1"/>
</dbReference>
<dbReference type="SUPFAM" id="SSF57903">
    <property type="entry name" value="FYVE/PHD zinc finger"/>
    <property type="match status" value="1"/>
</dbReference>
<evidence type="ECO:0000256" key="2">
    <source>
        <dbReference type="ARBA" id="ARBA00022771"/>
    </source>
</evidence>
<feature type="compositionally biased region" description="Low complexity" evidence="6">
    <location>
        <begin position="8"/>
        <end position="24"/>
    </location>
</feature>
<sequence length="665" mass="72875">MIMDHLQPAAAPPAVAADSAIAAGPDRRSSAAEKRKRGRPPRGQALAKPPPLRKMMEEEDVCFICFDGGSLVLCDRKGCPKAYHPACIKRDDSYFSSTAKWNCGWHICSVCQKSSHYLCYTCTFSLCKVCTASTDYFSVRGNKGFCSTCMKTIMLIENKDEVIKEKVHVDFDDKTTWEYLFKVYWIDLKGKLSLTLNDLLLAKRLRKETPATSSSIIGGQVDQAEVRRCGSETSNTTLPNENRTPGGGCNSEETQQLWYYRDPTSTVQGPFSMIQLGGWSKAGFFPPDLKVWKNNEHDGSVLLTDALLHKPPKIPGSVVVQTLGLGGVSNVNLGENKQKKENVCLDGGGECVRTDDSGTQSFLDLLKGKISLSEKSQAGHPFHLSSHGPPEKRPEGVEFQANVPILDHHEMHYNNSQACLIQSTGQNWEPAPLTTSTNVLPATHFASVTTKLNAPPEQNVRISFTALLNDSSPTAGGDKSWEVQAAEELLSLSSCFPNQRPNLHHDHPSPSPSGEDHQYGRNVETKEHSSSNLPSWSSASSIAVNEWDSGLVTNNLPQKPLETAGTPTSNADHLLNSSPSHLTLNVSSWQPIEFTTLDEESVSDLLAEVDALESQSGLGSPASALRCSKEMIPKFKNEYFNFFEELSPMPDPSKTGTFSSLHCDR</sequence>
<dbReference type="PROSITE" id="PS50829">
    <property type="entry name" value="GYF"/>
    <property type="match status" value="1"/>
</dbReference>
<protein>
    <recommendedName>
        <fullName evidence="11">GYF domain-containing protein</fullName>
    </recommendedName>
</protein>
<feature type="domain" description="PHD-type" evidence="7">
    <location>
        <begin position="59"/>
        <end position="125"/>
    </location>
</feature>
<evidence type="ECO:0000256" key="6">
    <source>
        <dbReference type="SAM" id="MobiDB-lite"/>
    </source>
</evidence>
<feature type="region of interest" description="Disordered" evidence="6">
    <location>
        <begin position="496"/>
        <end position="537"/>
    </location>
</feature>
<dbReference type="InterPro" id="IPR013083">
    <property type="entry name" value="Znf_RING/FYVE/PHD"/>
</dbReference>
<dbReference type="PANTHER" id="PTHR46695:SF4">
    <property type="entry name" value="ZINC FINGER CCCH DOMAIN-CONTAINING PROTEIN 44"/>
    <property type="match status" value="1"/>
</dbReference>
<dbReference type="InterPro" id="IPR035445">
    <property type="entry name" value="GYF-like_dom_sf"/>
</dbReference>
<reference evidence="9" key="1">
    <citation type="submission" date="2022-07" db="EMBL/GenBank/DDBJ databases">
        <authorList>
            <person name="Macas J."/>
            <person name="Novak P."/>
            <person name="Neumann P."/>
        </authorList>
    </citation>
    <scope>NUCLEOTIDE SEQUENCE</scope>
</reference>
<proteinExistence type="predicted"/>
<comment type="caution">
    <text evidence="9">The sequence shown here is derived from an EMBL/GenBank/DDBJ whole genome shotgun (WGS) entry which is preliminary data.</text>
</comment>
<dbReference type="Pfam" id="PF02213">
    <property type="entry name" value="GYF"/>
    <property type="match status" value="1"/>
</dbReference>
<dbReference type="InterPro" id="IPR019787">
    <property type="entry name" value="Znf_PHD-finger"/>
</dbReference>
<evidence type="ECO:0000313" key="10">
    <source>
        <dbReference type="Proteomes" id="UP001152523"/>
    </source>
</evidence>
<organism evidence="9 10">
    <name type="scientific">Cuscuta epithymum</name>
    <dbReference type="NCBI Taxonomy" id="186058"/>
    <lineage>
        <taxon>Eukaryota</taxon>
        <taxon>Viridiplantae</taxon>
        <taxon>Streptophyta</taxon>
        <taxon>Embryophyta</taxon>
        <taxon>Tracheophyta</taxon>
        <taxon>Spermatophyta</taxon>
        <taxon>Magnoliopsida</taxon>
        <taxon>eudicotyledons</taxon>
        <taxon>Gunneridae</taxon>
        <taxon>Pentapetalae</taxon>
        <taxon>asterids</taxon>
        <taxon>lamiids</taxon>
        <taxon>Solanales</taxon>
        <taxon>Convolvulaceae</taxon>
        <taxon>Cuscuteae</taxon>
        <taxon>Cuscuta</taxon>
        <taxon>Cuscuta subgen. Cuscuta</taxon>
    </lineage>
</organism>
<dbReference type="CDD" id="cd00072">
    <property type="entry name" value="GYF"/>
    <property type="match status" value="1"/>
</dbReference>
<feature type="compositionally biased region" description="Polar residues" evidence="6">
    <location>
        <begin position="231"/>
        <end position="243"/>
    </location>
</feature>
<dbReference type="InterPro" id="IPR019786">
    <property type="entry name" value="Zinc_finger_PHD-type_CS"/>
</dbReference>
<evidence type="ECO:0000256" key="5">
    <source>
        <dbReference type="PROSITE-ProRule" id="PRU00146"/>
    </source>
</evidence>
<dbReference type="PROSITE" id="PS01359">
    <property type="entry name" value="ZF_PHD_1"/>
    <property type="match status" value="1"/>
</dbReference>
<feature type="region of interest" description="Disordered" evidence="6">
    <location>
        <begin position="1"/>
        <end position="50"/>
    </location>
</feature>
<dbReference type="Proteomes" id="UP001152523">
    <property type="component" value="Unassembled WGS sequence"/>
</dbReference>
<evidence type="ECO:0008006" key="11">
    <source>
        <dbReference type="Google" id="ProtNLM"/>
    </source>
</evidence>
<evidence type="ECO:0000256" key="3">
    <source>
        <dbReference type="ARBA" id="ARBA00022833"/>
    </source>
</evidence>
<dbReference type="EMBL" id="CAMAPF010000068">
    <property type="protein sequence ID" value="CAH9091218.1"/>
    <property type="molecule type" value="Genomic_DNA"/>
</dbReference>
<evidence type="ECO:0000259" key="7">
    <source>
        <dbReference type="PROSITE" id="PS50016"/>
    </source>
</evidence>
<dbReference type="InterPro" id="IPR001965">
    <property type="entry name" value="Znf_PHD"/>
</dbReference>
<feature type="region of interest" description="Disordered" evidence="6">
    <location>
        <begin position="230"/>
        <end position="250"/>
    </location>
</feature>
<dbReference type="PANTHER" id="PTHR46695">
    <property type="entry name" value="ZINC FINGER CCCH DOMAIN-CONTAINING PROTEIN 44-RELATED"/>
    <property type="match status" value="1"/>
</dbReference>
<keyword evidence="1" id="KW-0479">Metal-binding</keyword>
<dbReference type="GO" id="GO:0008270">
    <property type="term" value="F:zinc ion binding"/>
    <property type="evidence" value="ECO:0007669"/>
    <property type="project" value="UniProtKB-KW"/>
</dbReference>
<keyword evidence="2 5" id="KW-0863">Zinc-finger</keyword>
<dbReference type="CDD" id="cd15568">
    <property type="entry name" value="PHD5_NSD"/>
    <property type="match status" value="1"/>
</dbReference>
<dbReference type="InterPro" id="IPR011011">
    <property type="entry name" value="Znf_FYVE_PHD"/>
</dbReference>
<keyword evidence="4" id="KW-0238">DNA-binding</keyword>
<dbReference type="SMART" id="SM00249">
    <property type="entry name" value="PHD"/>
    <property type="match status" value="1"/>
</dbReference>
<feature type="compositionally biased region" description="Basic and acidic residues" evidence="6">
    <location>
        <begin position="503"/>
        <end position="529"/>
    </location>
</feature>
<evidence type="ECO:0000313" key="9">
    <source>
        <dbReference type="EMBL" id="CAH9091218.1"/>
    </source>
</evidence>
<keyword evidence="10" id="KW-1185">Reference proteome</keyword>
<keyword evidence="3" id="KW-0862">Zinc</keyword>
<gene>
    <name evidence="9" type="ORF">CEPIT_LOCUS11633</name>
</gene>
<dbReference type="SMART" id="SM00444">
    <property type="entry name" value="GYF"/>
    <property type="match status" value="1"/>
</dbReference>